<dbReference type="SUPFAM" id="SSF53098">
    <property type="entry name" value="Ribonuclease H-like"/>
    <property type="match status" value="1"/>
</dbReference>
<feature type="compositionally biased region" description="Low complexity" evidence="2">
    <location>
        <begin position="399"/>
        <end position="418"/>
    </location>
</feature>
<dbReference type="Pfam" id="PF14223">
    <property type="entry name" value="Retrotran_gag_2"/>
    <property type="match status" value="1"/>
</dbReference>
<dbReference type="SUPFAM" id="SSF56672">
    <property type="entry name" value="DNA/RNA polymerases"/>
    <property type="match status" value="1"/>
</dbReference>
<dbReference type="PANTHER" id="PTHR11439">
    <property type="entry name" value="GAG-POL-RELATED RETROTRANSPOSON"/>
    <property type="match status" value="1"/>
</dbReference>
<keyword evidence="1" id="KW-0378">Hydrolase</keyword>
<keyword evidence="1" id="KW-0064">Aspartyl protease</keyword>
<dbReference type="Pfam" id="PF07727">
    <property type="entry name" value="RVT_2"/>
    <property type="match status" value="2"/>
</dbReference>
<evidence type="ECO:0000313" key="5">
    <source>
        <dbReference type="EMBL" id="TYK03281.1"/>
    </source>
</evidence>
<keyword evidence="1" id="KW-0645">Protease</keyword>
<reference evidence="5 6" key="1">
    <citation type="submission" date="2019-08" db="EMBL/GenBank/DDBJ databases">
        <title>Draft genome sequences of two oriental melons (Cucumis melo L. var makuwa).</title>
        <authorList>
            <person name="Kwon S.-Y."/>
        </authorList>
    </citation>
    <scope>NUCLEOTIDE SEQUENCE [LARGE SCALE GENOMIC DNA]</scope>
    <source>
        <strain evidence="6">cv. Chang Bougi</strain>
        <tissue evidence="5">Leaf</tissue>
    </source>
</reference>
<evidence type="ECO:0000313" key="6">
    <source>
        <dbReference type="Proteomes" id="UP000321947"/>
    </source>
</evidence>
<protein>
    <submittedName>
        <fullName evidence="5">Putative gag-pol polyprotein, identical</fullName>
    </submittedName>
</protein>
<dbReference type="CDD" id="cd09272">
    <property type="entry name" value="RNase_HI_RT_Ty1"/>
    <property type="match status" value="1"/>
</dbReference>
<dbReference type="GO" id="GO:0003676">
    <property type="term" value="F:nucleic acid binding"/>
    <property type="evidence" value="ECO:0007669"/>
    <property type="project" value="InterPro"/>
</dbReference>
<name>A0A5D3BU79_CUCMM</name>
<dbReference type="Proteomes" id="UP000321947">
    <property type="component" value="Unassembled WGS sequence"/>
</dbReference>
<dbReference type="InterPro" id="IPR054722">
    <property type="entry name" value="PolX-like_BBD"/>
</dbReference>
<feature type="domain" description="Reverse transcriptase Ty1/copia-type" evidence="3">
    <location>
        <begin position="759"/>
        <end position="917"/>
    </location>
</feature>
<feature type="region of interest" description="Disordered" evidence="2">
    <location>
        <begin position="395"/>
        <end position="420"/>
    </location>
</feature>
<evidence type="ECO:0000256" key="1">
    <source>
        <dbReference type="ARBA" id="ARBA00022750"/>
    </source>
</evidence>
<dbReference type="InterPro" id="IPR036397">
    <property type="entry name" value="RNaseH_sf"/>
</dbReference>
<dbReference type="PANTHER" id="PTHR11439:SF463">
    <property type="entry name" value="REVERSE TRANSCRIPTASE TY1_COPIA-TYPE DOMAIN-CONTAINING PROTEIN"/>
    <property type="match status" value="1"/>
</dbReference>
<comment type="caution">
    <text evidence="5">The sequence shown here is derived from an EMBL/GenBank/DDBJ whole genome shotgun (WGS) entry which is preliminary data.</text>
</comment>
<dbReference type="AlphaFoldDB" id="A0A5D3BU79"/>
<dbReference type="Pfam" id="PF22936">
    <property type="entry name" value="Pol_BBD"/>
    <property type="match status" value="1"/>
</dbReference>
<dbReference type="EMBL" id="SSTD01015292">
    <property type="protein sequence ID" value="TYK03281.1"/>
    <property type="molecule type" value="Genomic_DNA"/>
</dbReference>
<dbReference type="Gene3D" id="3.30.420.10">
    <property type="entry name" value="Ribonuclease H-like superfamily/Ribonuclease H"/>
    <property type="match status" value="1"/>
</dbReference>
<sequence>MGSNGNGMGTTQPLIPIFKGEGYEFWSIPMKTLLRSQDLWDLVEQGYVDPDDKGKLRENKKKDSKALVIIQQAVHDSVFSRIVAATTRDFETLMMKNGESIADFLSRATIIISQMQTYGETIKDQTIVEKVLISLTPKFDHVVVAIEESKNLSTFTFIELMGSLEAHESRINRSMERNEEKAFQADYWYKNQRVNFAAENEASENNGKGENKLFMTNILSDQKTGEVWFIDSGCSNHMTGLKPVFKELNEGEKLKVELENGKELQVEGKGTVGIETHHGNRILTNVQYVPDIGYNLLSVGQLMESGLSILFDDDDYRRMSWIYFLESKSETFEKFKHFKAKVEKQSGMFIKSLRSDRGGEFLSNNFNHFCKEHGIHSEEYVSLVDGELTNDGEQTVVESSMETPTSTSPSSTSSTPQSYHSCNTPNFFELQRSSAAAPSIFNLPLGLTQPDVVVRPSSDRVCRRPAALRRVEAEPVVELLQAAKHHCRRTPEDPSLVVDLLSVDSIEGHNQVSGKGFLTTEPRVEAGNVVIHRGLYVRNYRHRCPNVLCIVVMLMGYVVNWNCMSMDLKVLRLGVSFEITRLIRASFVITRLIRASFGITRLIRASFGITRLICASFGITRLIGVRVQRGADRRGARRMREGHMDASGFLYASADVFLLLSIFTVRSSHVSYDEATSKEKWQQAMKEEMTAIEKNGTWKMVDLPEGKNANGLKWVYKTKFAADGSLEKQKARLVAIGYAHQHDIDFEETFSPAACFETSVFLNGELQEEVYVEKPEGFVKKDSEEKVYKLTKALYGLKQAPRAWYSKIDGYFQQNGFKRSANEPTLYEKKGGKNDFIIVCLYVDDIIYTSSSNSLVAEFKSHMKNKFEMTDLGLLHFFLGLEVCQTDGGIFISQKKYAKDLLKKFGMINCKPATTPKNVNKKLQQNDGVEMADAQRFRSLVGGLIYLTHTRPDISYSIGVISRFMQCPSRDHFGAAKQVMQYIAGTIEYGIWRSVSVNVFTLASGVITWSSKKQAIVALSSSEAEYAAATSAACQAIWLRRMLTELQHEQEGATVIFRDNKATTSMTKNPTFHSRTKHIDIFFHFICDLVAKEEVSLSYCSTHERGLIF</sequence>
<dbReference type="InterPro" id="IPR043502">
    <property type="entry name" value="DNA/RNA_pol_sf"/>
</dbReference>
<feature type="domain" description="Reverse transcriptase Ty1/copia-type" evidence="3">
    <location>
        <begin position="695"/>
        <end position="757"/>
    </location>
</feature>
<dbReference type="InterPro" id="IPR012337">
    <property type="entry name" value="RNaseH-like_sf"/>
</dbReference>
<gene>
    <name evidence="5" type="ORF">E5676_scaffold298G001100</name>
</gene>
<dbReference type="InterPro" id="IPR013103">
    <property type="entry name" value="RVT_2"/>
</dbReference>
<feature type="domain" description="Retrovirus-related Pol polyprotein from transposon TNT 1-94-like beta-barrel" evidence="4">
    <location>
        <begin position="228"/>
        <end position="306"/>
    </location>
</feature>
<accession>A0A5D3BU79</accession>
<evidence type="ECO:0000259" key="3">
    <source>
        <dbReference type="Pfam" id="PF07727"/>
    </source>
</evidence>
<evidence type="ECO:0000256" key="2">
    <source>
        <dbReference type="SAM" id="MobiDB-lite"/>
    </source>
</evidence>
<proteinExistence type="predicted"/>
<organism evidence="5 6">
    <name type="scientific">Cucumis melo var. makuwa</name>
    <name type="common">Oriental melon</name>
    <dbReference type="NCBI Taxonomy" id="1194695"/>
    <lineage>
        <taxon>Eukaryota</taxon>
        <taxon>Viridiplantae</taxon>
        <taxon>Streptophyta</taxon>
        <taxon>Embryophyta</taxon>
        <taxon>Tracheophyta</taxon>
        <taxon>Spermatophyta</taxon>
        <taxon>Magnoliopsida</taxon>
        <taxon>eudicotyledons</taxon>
        <taxon>Gunneridae</taxon>
        <taxon>Pentapetalae</taxon>
        <taxon>rosids</taxon>
        <taxon>fabids</taxon>
        <taxon>Cucurbitales</taxon>
        <taxon>Cucurbitaceae</taxon>
        <taxon>Benincaseae</taxon>
        <taxon>Cucumis</taxon>
    </lineage>
</organism>
<evidence type="ECO:0000259" key="4">
    <source>
        <dbReference type="Pfam" id="PF22936"/>
    </source>
</evidence>
<dbReference type="GO" id="GO:0004190">
    <property type="term" value="F:aspartic-type endopeptidase activity"/>
    <property type="evidence" value="ECO:0007669"/>
    <property type="project" value="UniProtKB-KW"/>
</dbReference>